<organism evidence="3 4">
    <name type="scientific">Desulforudis audaxviator (strain MP104C)</name>
    <dbReference type="NCBI Taxonomy" id="477974"/>
    <lineage>
        <taxon>Bacteria</taxon>
        <taxon>Bacillati</taxon>
        <taxon>Bacillota</taxon>
        <taxon>Clostridia</taxon>
        <taxon>Thermoanaerobacterales</taxon>
        <taxon>Candidatus Desulforudaceae</taxon>
        <taxon>Candidatus Desulforudis</taxon>
    </lineage>
</organism>
<dbReference type="SUPFAM" id="SSF49764">
    <property type="entry name" value="HSP20-like chaperones"/>
    <property type="match status" value="1"/>
</dbReference>
<dbReference type="InterPro" id="IPR002068">
    <property type="entry name" value="A-crystallin/Hsp20_dom"/>
</dbReference>
<dbReference type="AlphaFoldDB" id="B1I4T9"/>
<dbReference type="EMBL" id="CP000860">
    <property type="protein sequence ID" value="ACA59994.1"/>
    <property type="molecule type" value="Genomic_DNA"/>
</dbReference>
<dbReference type="STRING" id="477974.Daud_1488"/>
<accession>B1I4T9</accession>
<dbReference type="eggNOG" id="COG0071">
    <property type="taxonomic scope" value="Bacteria"/>
</dbReference>
<evidence type="ECO:0000259" key="2">
    <source>
        <dbReference type="PROSITE" id="PS01031"/>
    </source>
</evidence>
<evidence type="ECO:0000313" key="3">
    <source>
        <dbReference type="EMBL" id="ACA59994.1"/>
    </source>
</evidence>
<dbReference type="OrthoDB" id="1806963at2"/>
<dbReference type="Gene3D" id="2.60.40.790">
    <property type="match status" value="1"/>
</dbReference>
<dbReference type="CDD" id="cd06464">
    <property type="entry name" value="ACD_sHsps-like"/>
    <property type="match status" value="1"/>
</dbReference>
<reference evidence="3 4" key="2">
    <citation type="journal article" date="2008" name="Science">
        <title>Environmental genomics reveals a single-species ecosystem deep within Earth.</title>
        <authorList>
            <person name="Chivian D."/>
            <person name="Brodie E.L."/>
            <person name="Alm E.J."/>
            <person name="Culley D.E."/>
            <person name="Dehal P.S."/>
            <person name="Desantis T.Z."/>
            <person name="Gihring T.M."/>
            <person name="Lapidus A."/>
            <person name="Lin L.H."/>
            <person name="Lowry S.R."/>
            <person name="Moser D.P."/>
            <person name="Richardson P.M."/>
            <person name="Southam G."/>
            <person name="Wanger G."/>
            <person name="Pratt L.M."/>
            <person name="Andersen G.L."/>
            <person name="Hazen T.C."/>
            <person name="Brockman F.J."/>
            <person name="Arkin A.P."/>
            <person name="Onstott T.C."/>
        </authorList>
    </citation>
    <scope>NUCLEOTIDE SEQUENCE [LARGE SCALE GENOMIC DNA]</scope>
    <source>
        <strain evidence="3 4">MP104C</strain>
    </source>
</reference>
<dbReference type="PROSITE" id="PS01031">
    <property type="entry name" value="SHSP"/>
    <property type="match status" value="1"/>
</dbReference>
<feature type="domain" description="SHSP" evidence="2">
    <location>
        <begin position="259"/>
        <end position="340"/>
    </location>
</feature>
<protein>
    <recommendedName>
        <fullName evidence="2">SHSP domain-containing protein</fullName>
    </recommendedName>
</protein>
<dbReference type="RefSeq" id="WP_012302579.1">
    <property type="nucleotide sequence ID" value="NC_010424.1"/>
</dbReference>
<gene>
    <name evidence="3" type="ordered locus">Daud_1488</name>
</gene>
<evidence type="ECO:0000256" key="1">
    <source>
        <dbReference type="PROSITE-ProRule" id="PRU00285"/>
    </source>
</evidence>
<reference evidence="4" key="1">
    <citation type="submission" date="2007-10" db="EMBL/GenBank/DDBJ databases">
        <title>Complete sequence of chromosome of Desulforudis audaxviator MP104C.</title>
        <authorList>
            <person name="Copeland A."/>
            <person name="Lucas S."/>
            <person name="Lapidus A."/>
            <person name="Barry K."/>
            <person name="Glavina del Rio T."/>
            <person name="Dalin E."/>
            <person name="Tice H."/>
            <person name="Bruce D."/>
            <person name="Pitluck S."/>
            <person name="Lowry S.R."/>
            <person name="Larimer F."/>
            <person name="Land M.L."/>
            <person name="Hauser L."/>
            <person name="Kyrpides N."/>
            <person name="Ivanova N.N."/>
            <person name="Richardson P."/>
        </authorList>
    </citation>
    <scope>NUCLEOTIDE SEQUENCE [LARGE SCALE GENOMIC DNA]</scope>
    <source>
        <strain evidence="4">MP104C</strain>
    </source>
</reference>
<evidence type="ECO:0000313" key="4">
    <source>
        <dbReference type="Proteomes" id="UP000008544"/>
    </source>
</evidence>
<dbReference type="Proteomes" id="UP000008544">
    <property type="component" value="Chromosome"/>
</dbReference>
<dbReference type="HOGENOM" id="CLU_815652_0_0_9"/>
<sequence length="340" mass="38856">MEKQNIIYEEDSRLHRFLRSLDDRSRAMFWHLLMRRHAELAELRDAAGLESDMDTLIHIREVLNPRAKAFFGQPVFVFHRLRQDPETGERVFFSWWIESDALPADKQKEPLVDLFENAGSFTLVADVPGILAYSADVSYKNGILTLKLPKIRQKREVDMFYERDHKRKEKQPEKHDALKGPAGSALRSLGEVIPGLGRIIEGLAGSEAFQERLRQADREIEHRLRKAPGRTRGVQPEVSASFSARTLAEEHESITKAPGSGEWEEPPADIFDEGDHLLVILEMPGIEESSIRVDISGNVVSVQAQSRCMELRRQVDLPCSAKQVRQQSYRNGILELKLER</sequence>
<name>B1I4T9_DESAP</name>
<comment type="similarity">
    <text evidence="1">Belongs to the small heat shock protein (HSP20) family.</text>
</comment>
<dbReference type="InterPro" id="IPR008978">
    <property type="entry name" value="HSP20-like_chaperone"/>
</dbReference>
<keyword evidence="4" id="KW-1185">Reference proteome</keyword>
<proteinExistence type="inferred from homology"/>
<dbReference type="KEGG" id="dau:Daud_1488"/>